<dbReference type="InterPro" id="IPR024417">
    <property type="entry name" value="Neuronal_3.1"/>
</dbReference>
<dbReference type="PANTHER" id="PTHR17102">
    <property type="entry name" value="NEURONAL REGENERATION-RELATED PROTEIN"/>
    <property type="match status" value="1"/>
</dbReference>
<reference evidence="5 6" key="1">
    <citation type="journal article" date="2009" name="Science">
        <title>Genome sequence, comparative analysis, and population genetics of the domestic horse.</title>
        <authorList>
            <consortium name="Broad Institute Genome Sequencing Platform"/>
            <consortium name="Broad Institute Whole Genome Assembly Team"/>
            <person name="Wade C.M."/>
            <person name="Giulotto E."/>
            <person name="Sigurdsson S."/>
            <person name="Zoli M."/>
            <person name="Gnerre S."/>
            <person name="Imsland F."/>
            <person name="Lear T.L."/>
            <person name="Adelson D.L."/>
            <person name="Bailey E."/>
            <person name="Bellone R.R."/>
            <person name="Bloecker H."/>
            <person name="Distl O."/>
            <person name="Edgar R.C."/>
            <person name="Garber M."/>
            <person name="Leeb T."/>
            <person name="Mauceli E."/>
            <person name="MacLeod J.N."/>
            <person name="Penedo M.C.T."/>
            <person name="Raison J.M."/>
            <person name="Sharpe T."/>
            <person name="Vogel J."/>
            <person name="Andersson L."/>
            <person name="Antczak D.F."/>
            <person name="Biagi T."/>
            <person name="Binns M.M."/>
            <person name="Chowdhary B.P."/>
            <person name="Coleman S.J."/>
            <person name="Della Valle G."/>
            <person name="Fryc S."/>
            <person name="Guerin G."/>
            <person name="Hasegawa T."/>
            <person name="Hill E.W."/>
            <person name="Jurka J."/>
            <person name="Kiialainen A."/>
            <person name="Lindgren G."/>
            <person name="Liu J."/>
            <person name="Magnani E."/>
            <person name="Mickelson J.R."/>
            <person name="Murray J."/>
            <person name="Nergadze S.G."/>
            <person name="Onofrio R."/>
            <person name="Pedroni S."/>
            <person name="Piras M.F."/>
            <person name="Raudsepp T."/>
            <person name="Rocchi M."/>
            <person name="Roeed K.H."/>
            <person name="Ryder O.A."/>
            <person name="Searle S."/>
            <person name="Skow L."/>
            <person name="Swinburne J.E."/>
            <person name="Syvaenen A.C."/>
            <person name="Tozaki T."/>
            <person name="Valberg S.J."/>
            <person name="Vaudin M."/>
            <person name="White J.R."/>
            <person name="Zody M.C."/>
            <person name="Lander E.S."/>
            <person name="Lindblad-Toh K."/>
        </authorList>
    </citation>
    <scope>NUCLEOTIDE SEQUENCE [LARGE SCALE GENOMIC DNA]</scope>
    <source>
        <strain evidence="5 6">Thoroughbred</strain>
    </source>
</reference>
<sequence>EGHCLCVVKFLKFCQLGSQDTDSSLQFIQVGLSGLKRGRVQGQDCYDSQNDRRGPERVQKVTVVWSAERGILQGRLTHLNQNVGCGAPLCSRLLTVFFQHFYSLSLSSLIEALMTVQHNLLWFHKVYYPELSVWVSQEPFPNKEMEGRLPKGRLPVPKEVNRKKNDETEAASLTPLGSNELHSPRISYLHSF</sequence>
<proteinExistence type="predicted"/>
<evidence type="ECO:0000256" key="2">
    <source>
        <dbReference type="ARBA" id="ARBA00031310"/>
    </source>
</evidence>
<evidence type="ECO:0000256" key="1">
    <source>
        <dbReference type="ARBA" id="ARBA00022173"/>
    </source>
</evidence>
<name>A0A9L0TV12_HORSE</name>
<evidence type="ECO:0000313" key="5">
    <source>
        <dbReference type="Ensembl" id="ENSECAP00000090355.1"/>
    </source>
</evidence>
<dbReference type="AlphaFoldDB" id="A0A9L0TV12"/>
<dbReference type="GO" id="GO:0045664">
    <property type="term" value="P:regulation of neuron differentiation"/>
    <property type="evidence" value="ECO:0000318"/>
    <property type="project" value="GO_Central"/>
</dbReference>
<feature type="region of interest" description="Disordered" evidence="4">
    <location>
        <begin position="146"/>
        <end position="166"/>
    </location>
</feature>
<dbReference type="Pfam" id="PF11092">
    <property type="entry name" value="Alveol-reg_P311"/>
    <property type="match status" value="1"/>
</dbReference>
<keyword evidence="6" id="KW-1185">Reference proteome</keyword>
<evidence type="ECO:0000256" key="4">
    <source>
        <dbReference type="SAM" id="MobiDB-lite"/>
    </source>
</evidence>
<organism evidence="5 6">
    <name type="scientific">Equus caballus</name>
    <name type="common">Horse</name>
    <dbReference type="NCBI Taxonomy" id="9796"/>
    <lineage>
        <taxon>Eukaryota</taxon>
        <taxon>Metazoa</taxon>
        <taxon>Chordata</taxon>
        <taxon>Craniata</taxon>
        <taxon>Vertebrata</taxon>
        <taxon>Euteleostomi</taxon>
        <taxon>Mammalia</taxon>
        <taxon>Eutheria</taxon>
        <taxon>Laurasiatheria</taxon>
        <taxon>Perissodactyla</taxon>
        <taxon>Equidae</taxon>
        <taxon>Equus</taxon>
    </lineage>
</organism>
<accession>A0A9L0TV12</accession>
<evidence type="ECO:0000256" key="3">
    <source>
        <dbReference type="ARBA" id="ARBA00033348"/>
    </source>
</evidence>
<dbReference type="Ensembl" id="ENSECAT00000107443.1">
    <property type="protein sequence ID" value="ENSECAP00000090355.1"/>
    <property type="gene ID" value="ENSECAG00000043642.2"/>
</dbReference>
<dbReference type="PANTHER" id="PTHR17102:SF4">
    <property type="entry name" value="NEURONAL REGENERATION-RELATED PROTEIN"/>
    <property type="match status" value="1"/>
</dbReference>
<gene>
    <name evidence="5" type="primary">NREP</name>
</gene>
<dbReference type="GO" id="GO:0017015">
    <property type="term" value="P:regulation of transforming growth factor beta receptor signaling pathway"/>
    <property type="evidence" value="ECO:0000318"/>
    <property type="project" value="GO_Central"/>
</dbReference>
<dbReference type="GeneTree" id="ENSGT00390000016521"/>
<protein>
    <recommendedName>
        <fullName evidence="1">Neuronal regeneration-related protein</fullName>
    </recommendedName>
    <alternativeName>
        <fullName evidence="2">Neuronal protein 3.1</fullName>
    </alternativeName>
    <alternativeName>
        <fullName evidence="3">Protein p311</fullName>
    </alternativeName>
</protein>
<reference evidence="5" key="3">
    <citation type="submission" date="2025-09" db="UniProtKB">
        <authorList>
            <consortium name="Ensembl"/>
        </authorList>
    </citation>
    <scope>IDENTIFICATION</scope>
    <source>
        <strain evidence="5">Thoroughbred</strain>
    </source>
</reference>
<evidence type="ECO:0000313" key="6">
    <source>
        <dbReference type="Proteomes" id="UP000002281"/>
    </source>
</evidence>
<dbReference type="Proteomes" id="UP000002281">
    <property type="component" value="Chromosome 14"/>
</dbReference>
<reference evidence="5" key="2">
    <citation type="submission" date="2025-08" db="UniProtKB">
        <authorList>
            <consortium name="Ensembl"/>
        </authorList>
    </citation>
    <scope>IDENTIFICATION</scope>
    <source>
        <strain evidence="5">Thoroughbred</strain>
    </source>
</reference>
<dbReference type="GO" id="GO:0031103">
    <property type="term" value="P:axon regeneration"/>
    <property type="evidence" value="ECO:0000318"/>
    <property type="project" value="GO_Central"/>
</dbReference>